<reference evidence="3 4" key="1">
    <citation type="submission" date="2017-03" db="EMBL/GenBank/DDBJ databases">
        <title>An alternative strategy for trypanosome survival in the mammalian bloodstream revealed through genome and transcriptome analysis of the ubiquitous bovine parasite Trypanosoma (Megatrypanum) theileri.</title>
        <authorList>
            <person name="Kelly S."/>
            <person name="Ivens A."/>
            <person name="Mott A."/>
            <person name="O'Neill E."/>
            <person name="Emms D."/>
            <person name="Macleod O."/>
            <person name="Voorheis P."/>
            <person name="Matthews J."/>
            <person name="Matthews K."/>
            <person name="Carrington M."/>
        </authorList>
    </citation>
    <scope>NUCLEOTIDE SEQUENCE [LARGE SCALE GENOMIC DNA]</scope>
    <source>
        <strain evidence="3">Edinburgh</strain>
    </source>
</reference>
<evidence type="ECO:0000256" key="2">
    <source>
        <dbReference type="SAM" id="SignalP"/>
    </source>
</evidence>
<keyword evidence="4" id="KW-1185">Reference proteome</keyword>
<feature type="region of interest" description="Disordered" evidence="1">
    <location>
        <begin position="793"/>
        <end position="840"/>
    </location>
</feature>
<evidence type="ECO:0000313" key="4">
    <source>
        <dbReference type="Proteomes" id="UP000192257"/>
    </source>
</evidence>
<dbReference type="RefSeq" id="XP_028887619.1">
    <property type="nucleotide sequence ID" value="XM_029021111.1"/>
</dbReference>
<dbReference type="Proteomes" id="UP000192257">
    <property type="component" value="Unassembled WGS sequence"/>
</dbReference>
<comment type="caution">
    <text evidence="3">The sequence shown here is derived from an EMBL/GenBank/DDBJ whole genome shotgun (WGS) entry which is preliminary data.</text>
</comment>
<organism evidence="3 4">
    <name type="scientific">Trypanosoma theileri</name>
    <dbReference type="NCBI Taxonomy" id="67003"/>
    <lineage>
        <taxon>Eukaryota</taxon>
        <taxon>Discoba</taxon>
        <taxon>Euglenozoa</taxon>
        <taxon>Kinetoplastea</taxon>
        <taxon>Metakinetoplastina</taxon>
        <taxon>Trypanosomatida</taxon>
        <taxon>Trypanosomatidae</taxon>
        <taxon>Trypanosoma</taxon>
    </lineage>
</organism>
<dbReference type="GeneID" id="39980891"/>
<evidence type="ECO:0000313" key="3">
    <source>
        <dbReference type="EMBL" id="ORC93553.1"/>
    </source>
</evidence>
<name>A0A1X0PAA7_9TRYP</name>
<sequence>MSGSHMYRGSMSVLLQAILTQACRAILAFCLVKQQRKLMNKKLSDVVCAYVSESEASSIIESTGKHALLTAVHLLCCEQRPHMVCEHHNGELAIAVNAILEDYPLRSNIITALTGFITRKWEHSEVSIHRLLSYAVSVGPKCHTLTSSSIVDYRSSPISLLLHVYPELATTNSVSEVSCGCMHQWFRETLPLLLLTLTMEQHAKMWYRTSLLSRAFLRWRQCHGMYLLRALAAGSYSPPPIEMSTQAPSTVRSNLREGNSALLTSFDVSSTPVIIHVPTSAPSPAPATISNTVSVPVPTVPNVSCASTNTDCVVGFTPQKSVENSSKKSTAVQTTTTTTTTTATIPSDTPLQIVNMENVKTDKIQTTSNTSMNKKIKKKNNNDGEMLKTFIHQCDQLVAERVKRQTFFFWRDVRLLRRRQLQELIHRFTLRHKQRWWLLWKRQYTAHLLRRRRVLADEQCSVYIEAKKESLRRYAFSCWKHAYMVRRFRLRTCGFRIFSMWRRHFLFSLHARGAAVPFIASRALALRCLLRWRLARLCRLADRRFLRGFLERLRGRLSVRAAGRRGAAAAAFARGVFVRRRVFAQWRAACGSHRRLTAAIARRDRRTAARALKKWRIATRRRALEAERENITRRLLWEKWRRRAEMLKRWRSQHYTHAEEVYAGRLLRGVWGRWWERYEKARLQHQQQEVITWFAAKGHTNASLGVNSSFPAPMESVHNNSSNTFLPQRKMEKRGLSVSFAELKRSPPRKDPLAVLRAERRLLHEMNSTQWQNLAHSRLFNNSNNSNVTKKYYHHHHEKQHQEEEEGSEWKRKGGDDTMVIMMPSDVEDDNSPSFENSRL</sequence>
<dbReference type="EMBL" id="NBCO01000001">
    <property type="protein sequence ID" value="ORC93553.1"/>
    <property type="molecule type" value="Genomic_DNA"/>
</dbReference>
<feature type="chain" id="PRO_5012823423" evidence="2">
    <location>
        <begin position="26"/>
        <end position="840"/>
    </location>
</feature>
<accession>A0A1X0PAA7</accession>
<protein>
    <submittedName>
        <fullName evidence="3">Uncharacterized protein</fullName>
    </submittedName>
</protein>
<dbReference type="OrthoDB" id="242551at2759"/>
<feature type="signal peptide" evidence="2">
    <location>
        <begin position="1"/>
        <end position="25"/>
    </location>
</feature>
<proteinExistence type="predicted"/>
<keyword evidence="2" id="KW-0732">Signal</keyword>
<dbReference type="VEuPathDB" id="TriTrypDB:TM35_000014300"/>
<gene>
    <name evidence="3" type="ORF">TM35_000014300</name>
</gene>
<evidence type="ECO:0000256" key="1">
    <source>
        <dbReference type="SAM" id="MobiDB-lite"/>
    </source>
</evidence>
<dbReference type="AlphaFoldDB" id="A0A1X0PAA7"/>